<dbReference type="Proteomes" id="UP001152747">
    <property type="component" value="Unassembled WGS sequence"/>
</dbReference>
<evidence type="ECO:0000313" key="2">
    <source>
        <dbReference type="EMBL" id="CAI5443656.1"/>
    </source>
</evidence>
<gene>
    <name evidence="2" type="ORF">CAMP_LOCUS6293</name>
</gene>
<evidence type="ECO:0000256" key="1">
    <source>
        <dbReference type="SAM" id="SignalP"/>
    </source>
</evidence>
<comment type="caution">
    <text evidence="2">The sequence shown here is derived from an EMBL/GenBank/DDBJ whole genome shotgun (WGS) entry which is preliminary data.</text>
</comment>
<sequence>MSKLLQFLSIFLLIHLIFATFNVNVAFVCHETRNWHFHIEFLNATGSLISRSATFQPRRFRFFGQIEGPYEKPSIMSIHHNCITKSEFRAEGMKFDLPYSPEQKHIPEIDNIGEITDEFTAAPDDWMRLGESREK</sequence>
<feature type="signal peptide" evidence="1">
    <location>
        <begin position="1"/>
        <end position="19"/>
    </location>
</feature>
<proteinExistence type="predicted"/>
<keyword evidence="3" id="KW-1185">Reference proteome</keyword>
<organism evidence="2 3">
    <name type="scientific">Caenorhabditis angaria</name>
    <dbReference type="NCBI Taxonomy" id="860376"/>
    <lineage>
        <taxon>Eukaryota</taxon>
        <taxon>Metazoa</taxon>
        <taxon>Ecdysozoa</taxon>
        <taxon>Nematoda</taxon>
        <taxon>Chromadorea</taxon>
        <taxon>Rhabditida</taxon>
        <taxon>Rhabditina</taxon>
        <taxon>Rhabditomorpha</taxon>
        <taxon>Rhabditoidea</taxon>
        <taxon>Rhabditidae</taxon>
        <taxon>Peloderinae</taxon>
        <taxon>Caenorhabditis</taxon>
    </lineage>
</organism>
<feature type="chain" id="PRO_5040415258" evidence="1">
    <location>
        <begin position="20"/>
        <end position="135"/>
    </location>
</feature>
<evidence type="ECO:0000313" key="3">
    <source>
        <dbReference type="Proteomes" id="UP001152747"/>
    </source>
</evidence>
<name>A0A9P1IEH4_9PELO</name>
<dbReference type="EMBL" id="CANHGI010000002">
    <property type="protein sequence ID" value="CAI5443656.1"/>
    <property type="molecule type" value="Genomic_DNA"/>
</dbReference>
<keyword evidence="1" id="KW-0732">Signal</keyword>
<protein>
    <submittedName>
        <fullName evidence="2">Uncharacterized protein</fullName>
    </submittedName>
</protein>
<dbReference type="AlphaFoldDB" id="A0A9P1IEH4"/>
<accession>A0A9P1IEH4</accession>
<reference evidence="2" key="1">
    <citation type="submission" date="2022-11" db="EMBL/GenBank/DDBJ databases">
        <authorList>
            <person name="Kikuchi T."/>
        </authorList>
    </citation>
    <scope>NUCLEOTIDE SEQUENCE</scope>
    <source>
        <strain evidence="2">PS1010</strain>
    </source>
</reference>